<protein>
    <recommendedName>
        <fullName evidence="3 12">Flagellar biosynthetic protein FlhB</fullName>
    </recommendedName>
</protein>
<dbReference type="PANTHER" id="PTHR30531">
    <property type="entry name" value="FLAGELLAR BIOSYNTHETIC PROTEIN FLHB"/>
    <property type="match status" value="1"/>
</dbReference>
<name>A0A2N0Z616_9BACI</name>
<reference evidence="13 14" key="1">
    <citation type="journal article" date="2003" name="Int. J. Syst. Evol. Microbiol.">
        <title>Bacillus nealsonii sp. nov., isolated from a spacecraft-assembly facility, whose spores are gamma-radiation resistant.</title>
        <authorList>
            <person name="Venkateswaran K."/>
            <person name="Kempf M."/>
            <person name="Chen F."/>
            <person name="Satomi M."/>
            <person name="Nicholson W."/>
            <person name="Kern R."/>
        </authorList>
    </citation>
    <scope>NUCLEOTIDE SEQUENCE [LARGE SCALE GENOMIC DNA]</scope>
    <source>
        <strain evidence="13 14">FO-92</strain>
    </source>
</reference>
<keyword evidence="14" id="KW-1185">Reference proteome</keyword>
<evidence type="ECO:0000256" key="11">
    <source>
        <dbReference type="ARBA" id="ARBA00023225"/>
    </source>
</evidence>
<evidence type="ECO:0000256" key="6">
    <source>
        <dbReference type="ARBA" id="ARBA00022692"/>
    </source>
</evidence>
<feature type="transmembrane region" description="Helical" evidence="12">
    <location>
        <begin position="186"/>
        <end position="210"/>
    </location>
</feature>
<dbReference type="AlphaFoldDB" id="A0A2N0Z616"/>
<proteinExistence type="inferred from homology"/>
<evidence type="ECO:0000256" key="1">
    <source>
        <dbReference type="ARBA" id="ARBA00004651"/>
    </source>
</evidence>
<dbReference type="InterPro" id="IPR006136">
    <property type="entry name" value="FlhB"/>
</dbReference>
<evidence type="ECO:0000256" key="3">
    <source>
        <dbReference type="ARBA" id="ARBA00021622"/>
    </source>
</evidence>
<dbReference type="SUPFAM" id="SSF160544">
    <property type="entry name" value="EscU C-terminal domain-like"/>
    <property type="match status" value="1"/>
</dbReference>
<evidence type="ECO:0000256" key="12">
    <source>
        <dbReference type="RuleBase" id="RU364091"/>
    </source>
</evidence>
<dbReference type="OrthoDB" id="9807950at2"/>
<keyword evidence="13" id="KW-0966">Cell projection</keyword>
<sequence>MKLLVLDLQYFAGEKTEKATPKKRQDTRKKGQVAKSQDVNTAIVLIAVFAVLSFTGSYMLKGFVSLMNHSLQDVLLINITDESIRGVFLDVLKEMSLLLTPILAAALVGGLISNYMQVGIMFSTETIQFKLDKINPLSGFKRIFSIRSIVELLKSILKISIIGIITFAVLWSKFSELLVLSQKSTYFILITLAKLTIQMGLYASGALLFLSLLDFMYQRYDYEKNIRMSKQDIKDEYKNMEGDPLIKSKIKQQQREMAMRRMMQDIPTADVVITNPTHYAICLKYDENKYDAPYVVAKGVDFVAQKIKLIAKENDVAIVENRPLARALYSQVEIGDIVPEEFFKAVAEVLAFVYRTRNEKI</sequence>
<evidence type="ECO:0000313" key="13">
    <source>
        <dbReference type="EMBL" id="PKG24924.1"/>
    </source>
</evidence>
<keyword evidence="5 12" id="KW-1003">Cell membrane</keyword>
<keyword evidence="13" id="KW-0282">Flagellum</keyword>
<accession>A0A2N0Z616</accession>
<evidence type="ECO:0000256" key="10">
    <source>
        <dbReference type="ARBA" id="ARBA00023136"/>
    </source>
</evidence>
<keyword evidence="6 12" id="KW-0812">Transmembrane</keyword>
<dbReference type="PANTHER" id="PTHR30531:SF12">
    <property type="entry name" value="FLAGELLAR BIOSYNTHETIC PROTEIN FLHB"/>
    <property type="match status" value="1"/>
</dbReference>
<dbReference type="FunFam" id="3.40.1690.10:FF:000001">
    <property type="entry name" value="Flagellar biosynthetic protein FlhB"/>
    <property type="match status" value="1"/>
</dbReference>
<keyword evidence="11 12" id="KW-1006">Bacterial flagellum protein export</keyword>
<dbReference type="EMBL" id="PISE01000009">
    <property type="protein sequence ID" value="PKG24924.1"/>
    <property type="molecule type" value="Genomic_DNA"/>
</dbReference>
<comment type="function">
    <text evidence="12">Required for formation of the rod structure in the basal body of the flagellar apparatus. Together with FliI and FliH, may constitute the export apparatus of flagellin.</text>
</comment>
<comment type="caution">
    <text evidence="13">The sequence shown here is derived from an EMBL/GenBank/DDBJ whole genome shotgun (WGS) entry which is preliminary data.</text>
</comment>
<feature type="transmembrane region" description="Helical" evidence="12">
    <location>
        <begin position="95"/>
        <end position="116"/>
    </location>
</feature>
<dbReference type="InterPro" id="IPR006135">
    <property type="entry name" value="T3SS_substrate_exporter"/>
</dbReference>
<gene>
    <name evidence="12 13" type="primary">flhB</name>
    <name evidence="13" type="ORF">CWS01_04320</name>
</gene>
<keyword evidence="8 12" id="KW-0653">Protein transport</keyword>
<dbReference type="Proteomes" id="UP000233375">
    <property type="component" value="Unassembled WGS sequence"/>
</dbReference>
<evidence type="ECO:0000256" key="5">
    <source>
        <dbReference type="ARBA" id="ARBA00022475"/>
    </source>
</evidence>
<dbReference type="Gene3D" id="3.40.1690.10">
    <property type="entry name" value="secretion proteins EscU"/>
    <property type="match status" value="1"/>
</dbReference>
<evidence type="ECO:0000256" key="9">
    <source>
        <dbReference type="ARBA" id="ARBA00022989"/>
    </source>
</evidence>
<organism evidence="13 14">
    <name type="scientific">Niallia nealsonii</name>
    <dbReference type="NCBI Taxonomy" id="115979"/>
    <lineage>
        <taxon>Bacteria</taxon>
        <taxon>Bacillati</taxon>
        <taxon>Bacillota</taxon>
        <taxon>Bacilli</taxon>
        <taxon>Bacillales</taxon>
        <taxon>Bacillaceae</taxon>
        <taxon>Niallia</taxon>
    </lineage>
</organism>
<evidence type="ECO:0000256" key="7">
    <source>
        <dbReference type="ARBA" id="ARBA00022795"/>
    </source>
</evidence>
<keyword evidence="13" id="KW-0969">Cilium</keyword>
<evidence type="ECO:0000256" key="2">
    <source>
        <dbReference type="ARBA" id="ARBA00010690"/>
    </source>
</evidence>
<dbReference type="NCBIfam" id="TIGR00328">
    <property type="entry name" value="flhB"/>
    <property type="match status" value="1"/>
</dbReference>
<evidence type="ECO:0000256" key="4">
    <source>
        <dbReference type="ARBA" id="ARBA00022448"/>
    </source>
</evidence>
<comment type="similarity">
    <text evidence="2 12">Belongs to the type III secretion exporter family.</text>
</comment>
<dbReference type="PRINTS" id="PR00950">
    <property type="entry name" value="TYPE3IMSPROT"/>
</dbReference>
<dbReference type="GO" id="GO:0044780">
    <property type="term" value="P:bacterial-type flagellum assembly"/>
    <property type="evidence" value="ECO:0007669"/>
    <property type="project" value="InterPro"/>
</dbReference>
<keyword evidence="4 12" id="KW-0813">Transport</keyword>
<dbReference type="GO" id="GO:0005886">
    <property type="term" value="C:plasma membrane"/>
    <property type="evidence" value="ECO:0007669"/>
    <property type="project" value="UniProtKB-SubCell"/>
</dbReference>
<comment type="subcellular location">
    <subcellularLocation>
        <location evidence="1">Cell membrane</location>
        <topology evidence="1">Multi-pass membrane protein</topology>
    </subcellularLocation>
</comment>
<dbReference type="Gene3D" id="6.10.250.2080">
    <property type="match status" value="1"/>
</dbReference>
<feature type="transmembrane region" description="Helical" evidence="12">
    <location>
        <begin position="156"/>
        <end position="174"/>
    </location>
</feature>
<feature type="transmembrane region" description="Helical" evidence="12">
    <location>
        <begin position="39"/>
        <end position="60"/>
    </location>
</feature>
<keyword evidence="9 12" id="KW-1133">Transmembrane helix</keyword>
<dbReference type="Pfam" id="PF01312">
    <property type="entry name" value="Bac_export_2"/>
    <property type="match status" value="1"/>
</dbReference>
<keyword evidence="7 12" id="KW-1005">Bacterial flagellum biogenesis</keyword>
<evidence type="ECO:0000313" key="14">
    <source>
        <dbReference type="Proteomes" id="UP000233375"/>
    </source>
</evidence>
<dbReference type="GO" id="GO:0009306">
    <property type="term" value="P:protein secretion"/>
    <property type="evidence" value="ECO:0007669"/>
    <property type="project" value="InterPro"/>
</dbReference>
<dbReference type="InterPro" id="IPR029025">
    <property type="entry name" value="T3SS_substrate_exporter_C"/>
</dbReference>
<evidence type="ECO:0000256" key="8">
    <source>
        <dbReference type="ARBA" id="ARBA00022927"/>
    </source>
</evidence>
<dbReference type="RefSeq" id="WP_101175821.1">
    <property type="nucleotide sequence ID" value="NZ_PISE01000009.1"/>
</dbReference>
<keyword evidence="10 12" id="KW-0472">Membrane</keyword>